<evidence type="ECO:0000313" key="3">
    <source>
        <dbReference type="Proteomes" id="UP000620124"/>
    </source>
</evidence>
<reference evidence="2" key="1">
    <citation type="submission" date="2020-05" db="EMBL/GenBank/DDBJ databases">
        <title>Mycena genomes resolve the evolution of fungal bioluminescence.</title>
        <authorList>
            <person name="Tsai I.J."/>
        </authorList>
    </citation>
    <scope>NUCLEOTIDE SEQUENCE</scope>
    <source>
        <strain evidence="2">CCC161011</strain>
    </source>
</reference>
<accession>A0A8H6YMF0</accession>
<comment type="caution">
    <text evidence="2">The sequence shown here is derived from an EMBL/GenBank/DDBJ whole genome shotgun (WGS) entry which is preliminary data.</text>
</comment>
<dbReference type="AlphaFoldDB" id="A0A8H6YMF0"/>
<feature type="coiled-coil region" evidence="1">
    <location>
        <begin position="4"/>
        <end position="38"/>
    </location>
</feature>
<evidence type="ECO:0000313" key="2">
    <source>
        <dbReference type="EMBL" id="KAF7360560.1"/>
    </source>
</evidence>
<dbReference type="OrthoDB" id="3139566at2759"/>
<keyword evidence="1" id="KW-0175">Coiled coil</keyword>
<protein>
    <submittedName>
        <fullName evidence="2">F-box domain-containing protein</fullName>
    </submittedName>
</protein>
<proteinExistence type="predicted"/>
<organism evidence="2 3">
    <name type="scientific">Mycena venus</name>
    <dbReference type="NCBI Taxonomy" id="2733690"/>
    <lineage>
        <taxon>Eukaryota</taxon>
        <taxon>Fungi</taxon>
        <taxon>Dikarya</taxon>
        <taxon>Basidiomycota</taxon>
        <taxon>Agaricomycotina</taxon>
        <taxon>Agaricomycetes</taxon>
        <taxon>Agaricomycetidae</taxon>
        <taxon>Agaricales</taxon>
        <taxon>Marasmiineae</taxon>
        <taxon>Mycenaceae</taxon>
        <taxon>Mycena</taxon>
    </lineage>
</organism>
<dbReference type="Gene3D" id="1.20.1280.50">
    <property type="match status" value="1"/>
</dbReference>
<name>A0A8H6YMF0_9AGAR</name>
<keyword evidence="3" id="KW-1185">Reference proteome</keyword>
<evidence type="ECO:0000256" key="1">
    <source>
        <dbReference type="SAM" id="Coils"/>
    </source>
</evidence>
<sequence length="369" mass="41831">MSALAADRAHIADLEARILDLERSIAALHLEKEAAQERLDSYKYPVLTLPNEIISEIFIHFLPIYPVCPPSTGNLSPTCLTHICRTWRDIALATPALWRAMSLSGNRMPLNWPEVWLKRSGCCPLSIRMDEHADGVVACGSEVLGAVLPHCARWEYLTLRLRRPELFVAGRLPLLRHLDLEFDDSLPDGVITFHEAEVPLLRVVTLDIIAFLNVVLPWPQLTSLTLRVISFDSCFPILRQTTNLIHCQLDLVHDHEEFGPLPDITLTHLESLCCNDDDYFGQMSNCIDPFIVPALRSLQVTERFLRPDPIDFLTLFVSKSGCKLQDVRIRGRRIVPEDLYRRAFPSIRFVFDGQFVGDEGSTDSDDDSH</sequence>
<gene>
    <name evidence="2" type="ORF">MVEN_00787100</name>
</gene>
<dbReference type="Proteomes" id="UP000620124">
    <property type="component" value="Unassembled WGS sequence"/>
</dbReference>
<dbReference type="EMBL" id="JACAZI010000005">
    <property type="protein sequence ID" value="KAF7360560.1"/>
    <property type="molecule type" value="Genomic_DNA"/>
</dbReference>